<feature type="transmembrane region" description="Helical" evidence="5">
    <location>
        <begin position="412"/>
        <end position="435"/>
    </location>
</feature>
<feature type="transmembrane region" description="Helical" evidence="5">
    <location>
        <begin position="148"/>
        <end position="168"/>
    </location>
</feature>
<feature type="transmembrane region" description="Helical" evidence="5">
    <location>
        <begin position="283"/>
        <end position="306"/>
    </location>
</feature>
<protein>
    <submittedName>
        <fullName evidence="7">Putative drug resistance protein</fullName>
    </submittedName>
</protein>
<dbReference type="Gene3D" id="1.20.1720.10">
    <property type="entry name" value="Multidrug resistance protein D"/>
    <property type="match status" value="1"/>
</dbReference>
<dbReference type="Proteomes" id="UP000028492">
    <property type="component" value="Chromosome"/>
</dbReference>
<feature type="transmembrane region" description="Helical" evidence="5">
    <location>
        <begin position="373"/>
        <end position="400"/>
    </location>
</feature>
<dbReference type="HOGENOM" id="CLU_000960_28_2_11"/>
<dbReference type="InterPro" id="IPR036259">
    <property type="entry name" value="MFS_trans_sf"/>
</dbReference>
<sequence>MVAVAETSPSTVPGPRDWAGIGVVLLATFMGQIDMFIVNVASPPIQADLGASFGQIQFVIDGYVIAYAAGMVTGGKLGDRFGRKKVFQYGVAAFTVASLLCALCPTANLLIVARVVQGAAAAVLMPQVLSIIQGTFARPRDRQRAIGAYGSVIGLGVVAGLIGGGLLLNVDVAGLEWRTIFLINVPIGLLILLAAPSTVRESRSEVTAPLDMVGTVLTASVLPILLIPLSLGPEHGWPPWIWGCFAAAALLTAGLFRYENRLAARGGDPLLPARVLRRRGFPASMATVTVFFAGNAGYFLVLTYYLQSALHLDPLATGVVFVPLGVGFAVASVAGRRLAERYGTRVLITGALLMFASFLPMPFIVQAGTGTQAVALAATIGLSGIGQGLVVSPLVGIAMAQVPADLTGAGSGVLNTVTQAAMAVGIAGIGTVYRAALGRNPQDTASIPARDFGDAFVVTCGVLAALAVATAVMSWVLGRSGTATQAGAGL</sequence>
<dbReference type="EMBL" id="CP008953">
    <property type="protein sequence ID" value="AIG77378.1"/>
    <property type="molecule type" value="Genomic_DNA"/>
</dbReference>
<feature type="transmembrane region" description="Helical" evidence="5">
    <location>
        <begin position="312"/>
        <end position="334"/>
    </location>
</feature>
<evidence type="ECO:0000313" key="8">
    <source>
        <dbReference type="Proteomes" id="UP000028492"/>
    </source>
</evidence>
<dbReference type="SUPFAM" id="SSF103473">
    <property type="entry name" value="MFS general substrate transporter"/>
    <property type="match status" value="1"/>
</dbReference>
<feature type="transmembrane region" description="Helical" evidence="5">
    <location>
        <begin position="346"/>
        <end position="367"/>
    </location>
</feature>
<dbReference type="Pfam" id="PF07690">
    <property type="entry name" value="MFS_1"/>
    <property type="match status" value="1"/>
</dbReference>
<evidence type="ECO:0000256" key="4">
    <source>
        <dbReference type="ARBA" id="ARBA00023136"/>
    </source>
</evidence>
<evidence type="ECO:0000256" key="1">
    <source>
        <dbReference type="ARBA" id="ARBA00004651"/>
    </source>
</evidence>
<dbReference type="PROSITE" id="PS50850">
    <property type="entry name" value="MFS"/>
    <property type="match status" value="1"/>
</dbReference>
<accession>A0A075UWJ4</accession>
<feature type="transmembrane region" description="Helical" evidence="5">
    <location>
        <begin position="18"/>
        <end position="38"/>
    </location>
</feature>
<feature type="domain" description="Major facilitator superfamily (MFS) profile" evidence="6">
    <location>
        <begin position="20"/>
        <end position="482"/>
    </location>
</feature>
<gene>
    <name evidence="7" type="ORF">AJAP_22615</name>
</gene>
<evidence type="ECO:0000259" key="6">
    <source>
        <dbReference type="PROSITE" id="PS50850"/>
    </source>
</evidence>
<feature type="transmembrane region" description="Helical" evidence="5">
    <location>
        <begin position="237"/>
        <end position="256"/>
    </location>
</feature>
<keyword evidence="8" id="KW-1185">Reference proteome</keyword>
<dbReference type="PANTHER" id="PTHR42718">
    <property type="entry name" value="MAJOR FACILITATOR SUPERFAMILY MULTIDRUG TRANSPORTER MFSC"/>
    <property type="match status" value="1"/>
</dbReference>
<keyword evidence="2 5" id="KW-0812">Transmembrane</keyword>
<keyword evidence="3 5" id="KW-1133">Transmembrane helix</keyword>
<dbReference type="STRING" id="208439.AJAP_22615"/>
<evidence type="ECO:0000256" key="5">
    <source>
        <dbReference type="SAM" id="Phobius"/>
    </source>
</evidence>
<dbReference type="InterPro" id="IPR020846">
    <property type="entry name" value="MFS_dom"/>
</dbReference>
<reference evidence="7 8" key="1">
    <citation type="journal article" date="2014" name="J. Biotechnol.">
        <title>Complete genome sequence of the actinobacterium Amycolatopsis japonica MG417-CF17(T) (=DSM 44213T) producing (S,S)-N,N'-ethylenediaminedisuccinic acid.</title>
        <authorList>
            <person name="Stegmann E."/>
            <person name="Albersmeier A."/>
            <person name="Spohn M."/>
            <person name="Gert H."/>
            <person name="Weber T."/>
            <person name="Wohlleben W."/>
            <person name="Kalinowski J."/>
            <person name="Ruckert C."/>
        </authorList>
    </citation>
    <scope>NUCLEOTIDE SEQUENCE [LARGE SCALE GENOMIC DNA]</scope>
    <source>
        <strain evidence="8">MG417-CF17 (DSM 44213)</strain>
    </source>
</reference>
<evidence type="ECO:0000313" key="7">
    <source>
        <dbReference type="EMBL" id="AIG77378.1"/>
    </source>
</evidence>
<evidence type="ECO:0000256" key="3">
    <source>
        <dbReference type="ARBA" id="ARBA00022989"/>
    </source>
</evidence>
<feature type="transmembrane region" description="Helical" evidence="5">
    <location>
        <begin position="211"/>
        <end position="231"/>
    </location>
</feature>
<organism evidence="7 8">
    <name type="scientific">Amycolatopsis japonica</name>
    <dbReference type="NCBI Taxonomy" id="208439"/>
    <lineage>
        <taxon>Bacteria</taxon>
        <taxon>Bacillati</taxon>
        <taxon>Actinomycetota</taxon>
        <taxon>Actinomycetes</taxon>
        <taxon>Pseudonocardiales</taxon>
        <taxon>Pseudonocardiaceae</taxon>
        <taxon>Amycolatopsis</taxon>
        <taxon>Amycolatopsis japonica group</taxon>
    </lineage>
</organism>
<dbReference type="AlphaFoldDB" id="A0A075UWJ4"/>
<feature type="transmembrane region" description="Helical" evidence="5">
    <location>
        <begin position="455"/>
        <end position="477"/>
    </location>
</feature>
<dbReference type="RefSeq" id="WP_228694554.1">
    <property type="nucleotide sequence ID" value="NZ_CP008953.1"/>
</dbReference>
<dbReference type="eggNOG" id="COG0477">
    <property type="taxonomic scope" value="Bacteria"/>
</dbReference>
<dbReference type="PANTHER" id="PTHR42718:SF39">
    <property type="entry name" value="ACTINORHODIN TRANSPORTER-RELATED"/>
    <property type="match status" value="1"/>
</dbReference>
<dbReference type="KEGG" id="aja:AJAP_22615"/>
<dbReference type="CDD" id="cd17321">
    <property type="entry name" value="MFS_MMR_MDR_like"/>
    <property type="match status" value="1"/>
</dbReference>
<feature type="transmembrane region" description="Helical" evidence="5">
    <location>
        <begin position="86"/>
        <end position="112"/>
    </location>
</feature>
<feature type="transmembrane region" description="Helical" evidence="5">
    <location>
        <begin position="180"/>
        <end position="199"/>
    </location>
</feature>
<name>A0A075UWJ4_9PSEU</name>
<proteinExistence type="predicted"/>
<evidence type="ECO:0000256" key="2">
    <source>
        <dbReference type="ARBA" id="ARBA00022692"/>
    </source>
</evidence>
<dbReference type="Gene3D" id="1.20.1250.20">
    <property type="entry name" value="MFS general substrate transporter like domains"/>
    <property type="match status" value="1"/>
</dbReference>
<keyword evidence="4 5" id="KW-0472">Membrane</keyword>
<dbReference type="InterPro" id="IPR011701">
    <property type="entry name" value="MFS"/>
</dbReference>
<comment type="subcellular location">
    <subcellularLocation>
        <location evidence="1">Cell membrane</location>
        <topology evidence="1">Multi-pass membrane protein</topology>
    </subcellularLocation>
</comment>
<dbReference type="GO" id="GO:0005886">
    <property type="term" value="C:plasma membrane"/>
    <property type="evidence" value="ECO:0007669"/>
    <property type="project" value="UniProtKB-SubCell"/>
</dbReference>
<dbReference type="GO" id="GO:0022857">
    <property type="term" value="F:transmembrane transporter activity"/>
    <property type="evidence" value="ECO:0007669"/>
    <property type="project" value="InterPro"/>
</dbReference>